<evidence type="ECO:0000256" key="1">
    <source>
        <dbReference type="SAM" id="Coils"/>
    </source>
</evidence>
<dbReference type="Pfam" id="PF13976">
    <property type="entry name" value="gag_pre-integrs"/>
    <property type="match status" value="1"/>
</dbReference>
<feature type="non-terminal residue" evidence="4">
    <location>
        <position position="1"/>
    </location>
</feature>
<evidence type="ECO:0000259" key="3">
    <source>
        <dbReference type="Pfam" id="PF13976"/>
    </source>
</evidence>
<feature type="domain" description="GAG-pre-integrase" evidence="3">
    <location>
        <begin position="373"/>
        <end position="446"/>
    </location>
</feature>
<protein>
    <recommendedName>
        <fullName evidence="3">GAG-pre-integrase domain-containing protein</fullName>
    </recommendedName>
</protein>
<dbReference type="InterPro" id="IPR025724">
    <property type="entry name" value="GAG-pre-integrase_dom"/>
</dbReference>
<comment type="caution">
    <text evidence="4">The sequence shown here is derived from an EMBL/GenBank/DDBJ whole genome shotgun (WGS) entry which is preliminary data.</text>
</comment>
<dbReference type="EMBL" id="BKCJ010000704">
    <property type="protein sequence ID" value="GEU35552.1"/>
    <property type="molecule type" value="Genomic_DNA"/>
</dbReference>
<feature type="region of interest" description="Disordered" evidence="2">
    <location>
        <begin position="225"/>
        <end position="252"/>
    </location>
</feature>
<organism evidence="4">
    <name type="scientific">Tanacetum cinerariifolium</name>
    <name type="common">Dalmatian daisy</name>
    <name type="synonym">Chrysanthemum cinerariifolium</name>
    <dbReference type="NCBI Taxonomy" id="118510"/>
    <lineage>
        <taxon>Eukaryota</taxon>
        <taxon>Viridiplantae</taxon>
        <taxon>Streptophyta</taxon>
        <taxon>Embryophyta</taxon>
        <taxon>Tracheophyta</taxon>
        <taxon>Spermatophyta</taxon>
        <taxon>Magnoliopsida</taxon>
        <taxon>eudicotyledons</taxon>
        <taxon>Gunneridae</taxon>
        <taxon>Pentapetalae</taxon>
        <taxon>asterids</taxon>
        <taxon>campanulids</taxon>
        <taxon>Asterales</taxon>
        <taxon>Asteraceae</taxon>
        <taxon>Asteroideae</taxon>
        <taxon>Anthemideae</taxon>
        <taxon>Anthemidinae</taxon>
        <taxon>Tanacetum</taxon>
    </lineage>
</organism>
<keyword evidence="1" id="KW-0175">Coiled coil</keyword>
<proteinExistence type="predicted"/>
<accession>A0A6L2JFV8</accession>
<gene>
    <name evidence="4" type="ORF">Tci_007530</name>
</gene>
<reference evidence="4" key="1">
    <citation type="journal article" date="2019" name="Sci. Rep.">
        <title>Draft genome of Tanacetum cinerariifolium, the natural source of mosquito coil.</title>
        <authorList>
            <person name="Yamashiro T."/>
            <person name="Shiraishi A."/>
            <person name="Satake H."/>
            <person name="Nakayama K."/>
        </authorList>
    </citation>
    <scope>NUCLEOTIDE SEQUENCE</scope>
</reference>
<sequence length="674" mass="75268">KPITTSNALVSQCDAIGGYDWSFQANEEPTNYALMAYSSSGLSSSSGSDNESLERNLKRLKKERDELQLTLEKFQTSSKNLSKLLASQVSDKLGLGYDSQVFDREVFDCKEFHSDESVNSVSKSLENDKYKTGEGCHVVPPPHTGTFMPLKLDLVFNDAPNASESVANKVNVESSLTEPTKEMSLRPDAPIIKDWTFDSEDETKIESVPKQKEPSFVPTFKHVKNPRKSVKKVEPNTQAEHLRTNHQKSRGHKNSWNKKACFVCRSLNHLIKDCDYYEKQMVQKPVWNSAMRGNPHQALKDKGVIDSGCSRHMTGNISFLLDFEEINEAYVAFGGNPKGGKITGKDTECVVLSSNYKLPDENHILLRVPRENNMYNVDLKNIVSSGDLTCLFANATLDESNLWHRRLGHINFKTMNKLVNGNLVRGLPSKIFENNHTYVVCHKGKQHRASCKSKPLSSVSHPLQRVLVTKPHNKTPYELLLGRSPSIGFMRLFGCPVTILNTLDLLGKFDGKADEGFLVGYSVNSESMNYQPVVAENQPNNNAGIKENLDTGKVRKETVSAQQYVLLPLWSTGSQDPQNTDDDAFDVKENEKDVHVSPNMPESKDIVYSDDEEDVGAEADLSNLETNISVSPIPTTIVHKDHPVTQIIGDLNLAPQIRSMTRMLKEQGGLHDIC</sequence>
<feature type="coiled-coil region" evidence="1">
    <location>
        <begin position="43"/>
        <end position="77"/>
    </location>
</feature>
<evidence type="ECO:0000256" key="2">
    <source>
        <dbReference type="SAM" id="MobiDB-lite"/>
    </source>
</evidence>
<dbReference type="AlphaFoldDB" id="A0A6L2JFV8"/>
<evidence type="ECO:0000313" key="4">
    <source>
        <dbReference type="EMBL" id="GEU35552.1"/>
    </source>
</evidence>
<name>A0A6L2JFV8_TANCI</name>